<organism evidence="2 3">
    <name type="scientific">Tectimicrobiota bacterium</name>
    <dbReference type="NCBI Taxonomy" id="2528274"/>
    <lineage>
        <taxon>Bacteria</taxon>
        <taxon>Pseudomonadati</taxon>
        <taxon>Nitrospinota/Tectimicrobiota group</taxon>
        <taxon>Candidatus Tectimicrobiota</taxon>
    </lineage>
</organism>
<reference evidence="2" key="1">
    <citation type="submission" date="2019-03" db="EMBL/GenBank/DDBJ databases">
        <title>Lake Tanganyika Metagenome-Assembled Genomes (MAGs).</title>
        <authorList>
            <person name="Tran P."/>
        </authorList>
    </citation>
    <scope>NUCLEOTIDE SEQUENCE</scope>
    <source>
        <strain evidence="2">K_DeepCast_65m_m2_066</strain>
    </source>
</reference>
<feature type="domain" description="Putative restriction endonuclease" evidence="1">
    <location>
        <begin position="3"/>
        <end position="99"/>
    </location>
</feature>
<comment type="caution">
    <text evidence="2">The sequence shown here is derived from an EMBL/GenBank/DDBJ whole genome shotgun (WGS) entry which is preliminary data.</text>
</comment>
<feature type="non-terminal residue" evidence="2">
    <location>
        <position position="1"/>
    </location>
</feature>
<proteinExistence type="predicted"/>
<dbReference type="Gene3D" id="3.90.1570.10">
    <property type="entry name" value="tt1808, chain A"/>
    <property type="match status" value="1"/>
</dbReference>
<dbReference type="AlphaFoldDB" id="A0A938B2H6"/>
<name>A0A938B2H6_UNCTE</name>
<evidence type="ECO:0000259" key="1">
    <source>
        <dbReference type="Pfam" id="PF05685"/>
    </source>
</evidence>
<dbReference type="GO" id="GO:0004519">
    <property type="term" value="F:endonuclease activity"/>
    <property type="evidence" value="ECO:0007669"/>
    <property type="project" value="UniProtKB-KW"/>
</dbReference>
<dbReference type="SUPFAM" id="SSF52980">
    <property type="entry name" value="Restriction endonuclease-like"/>
    <property type="match status" value="1"/>
</dbReference>
<protein>
    <submittedName>
        <fullName evidence="2">Uma2 family endonuclease</fullName>
    </submittedName>
</protein>
<dbReference type="InterPro" id="IPR012296">
    <property type="entry name" value="Nuclease_put_TT1808"/>
</dbReference>
<evidence type="ECO:0000313" key="2">
    <source>
        <dbReference type="EMBL" id="MBM3224024.1"/>
    </source>
</evidence>
<dbReference type="Pfam" id="PF05685">
    <property type="entry name" value="Uma2"/>
    <property type="match status" value="1"/>
</dbReference>
<dbReference type="InterPro" id="IPR011335">
    <property type="entry name" value="Restrct_endonuc-II-like"/>
</dbReference>
<dbReference type="Proteomes" id="UP000712673">
    <property type="component" value="Unassembled WGS sequence"/>
</dbReference>
<accession>A0A938B2H6</accession>
<keyword evidence="2" id="KW-0540">Nuclease</keyword>
<dbReference type="PANTHER" id="PTHR36558:SF1">
    <property type="entry name" value="RESTRICTION ENDONUCLEASE DOMAIN-CONTAINING PROTEIN-RELATED"/>
    <property type="match status" value="1"/>
</dbReference>
<evidence type="ECO:0000313" key="3">
    <source>
        <dbReference type="Proteomes" id="UP000712673"/>
    </source>
</evidence>
<gene>
    <name evidence="2" type="ORF">FJZ47_09510</name>
</gene>
<dbReference type="EMBL" id="VGLS01000245">
    <property type="protein sequence ID" value="MBM3224024.1"/>
    <property type="molecule type" value="Genomic_DNA"/>
</dbReference>
<dbReference type="PANTHER" id="PTHR36558">
    <property type="entry name" value="GLR1098 PROTEIN"/>
    <property type="match status" value="1"/>
</dbReference>
<keyword evidence="2" id="KW-0378">Hydrolase</keyword>
<keyword evidence="2" id="KW-0255">Endonuclease</keyword>
<dbReference type="CDD" id="cd06260">
    <property type="entry name" value="DUF820-like"/>
    <property type="match status" value="1"/>
</dbReference>
<dbReference type="InterPro" id="IPR008538">
    <property type="entry name" value="Uma2"/>
</dbReference>
<sequence length="120" mass="13726">REGLYAYPDLVVVCGPSQYHDQVRDVLLNPTVLVEVLSPSTATFDRGVKWQRYRRWLPTLMDYVLVAQDRSRVEHYQRPAAGQWELVTLEGLDANLHLPSIACTVPLSDIYERIVFPSIA</sequence>